<feature type="signal peptide" evidence="1">
    <location>
        <begin position="1"/>
        <end position="17"/>
    </location>
</feature>
<evidence type="ECO:0000313" key="2">
    <source>
        <dbReference type="EMBL" id="CED84989.1"/>
    </source>
</evidence>
<dbReference type="CDD" id="cd00866">
    <property type="entry name" value="PEBP_euk"/>
    <property type="match status" value="1"/>
</dbReference>
<name>A0A0F7SW41_PHARH</name>
<dbReference type="InterPro" id="IPR036610">
    <property type="entry name" value="PEBP-like_sf"/>
</dbReference>
<keyword evidence="1" id="KW-0732">Signal</keyword>
<dbReference type="SUPFAM" id="SSF49777">
    <property type="entry name" value="PEBP-like"/>
    <property type="match status" value="1"/>
</dbReference>
<feature type="chain" id="PRO_5002522110" evidence="1">
    <location>
        <begin position="18"/>
        <end position="309"/>
    </location>
</feature>
<dbReference type="PANTHER" id="PTHR11362">
    <property type="entry name" value="PHOSPHATIDYLETHANOLAMINE-BINDING PROTEIN"/>
    <property type="match status" value="1"/>
</dbReference>
<proteinExistence type="predicted"/>
<dbReference type="EMBL" id="LN483332">
    <property type="protein sequence ID" value="CED84989.1"/>
    <property type="molecule type" value="Genomic_DNA"/>
</dbReference>
<dbReference type="AlphaFoldDB" id="A0A0F7SW41"/>
<organism evidence="2">
    <name type="scientific">Phaffia rhodozyma</name>
    <name type="common">Yeast</name>
    <name type="synonym">Xanthophyllomyces dendrorhous</name>
    <dbReference type="NCBI Taxonomy" id="264483"/>
    <lineage>
        <taxon>Eukaryota</taxon>
        <taxon>Fungi</taxon>
        <taxon>Dikarya</taxon>
        <taxon>Basidiomycota</taxon>
        <taxon>Agaricomycotina</taxon>
        <taxon>Tremellomycetes</taxon>
        <taxon>Cystofilobasidiales</taxon>
        <taxon>Mrakiaceae</taxon>
        <taxon>Phaffia</taxon>
    </lineage>
</organism>
<protein>
    <submittedName>
        <fullName evidence="2">Phosphatidylethanolamine binding protein</fullName>
    </submittedName>
</protein>
<dbReference type="PANTHER" id="PTHR11362:SF140">
    <property type="entry name" value="PEBP-LIKE PROTEIN"/>
    <property type="match status" value="1"/>
</dbReference>
<dbReference type="InterPro" id="IPR035810">
    <property type="entry name" value="PEBP_euk"/>
</dbReference>
<accession>A0A0F7SW41</accession>
<dbReference type="Pfam" id="PF01161">
    <property type="entry name" value="PBP"/>
    <property type="match status" value="1"/>
</dbReference>
<dbReference type="Gene3D" id="3.90.280.10">
    <property type="entry name" value="PEBP-like"/>
    <property type="match status" value="1"/>
</dbReference>
<evidence type="ECO:0000256" key="1">
    <source>
        <dbReference type="SAM" id="SignalP"/>
    </source>
</evidence>
<dbReference type="InterPro" id="IPR008914">
    <property type="entry name" value="PEBP"/>
</dbReference>
<sequence length="309" mass="30476">MIATSVVFSLLSAAAYAQSTVSAVDIAAEQANFEQSLIVPDLLAEFNPTAVLAVTYDGSQATYGQNLTISQVASQPNITVTPESGASGFDSDATFTVAMVDPSYAGADQSAGQTRHWLTNNVKLIGSAAPYSLNYTTEAITAYGGPYPASGDGPHRYTILLLPQPENFTAPAGLDTPGVQISTFDFAEYVSSSGLEQPVAGFYYQVEQGVATVTPSATSAVVTSTLAAAVGATSSSAAASSAAASSAAVSGSSASHAASSKAASSSSHAASASAAATSAVNGASSSFGASLPGALVALVGAGVGIAFAL</sequence>
<reference evidence="2" key="1">
    <citation type="submission" date="2014-08" db="EMBL/GenBank/DDBJ databases">
        <authorList>
            <person name="Sharma Rahul"/>
            <person name="Thines Marco"/>
        </authorList>
    </citation>
    <scope>NUCLEOTIDE SEQUENCE</scope>
</reference>